<dbReference type="KEGG" id="dwd:DSCW_41840"/>
<keyword evidence="5" id="KW-0378">Hydrolase</keyword>
<dbReference type="EMBL" id="AP021875">
    <property type="protein sequence ID" value="BBO76767.1"/>
    <property type="molecule type" value="Genomic_DNA"/>
</dbReference>
<feature type="binding site" evidence="8">
    <location>
        <position position="118"/>
    </location>
    <ligand>
        <name>substrate</name>
    </ligand>
</feature>
<dbReference type="RefSeq" id="WP_155305572.1">
    <property type="nucleotide sequence ID" value="NZ_AP021875.1"/>
</dbReference>
<dbReference type="PROSITE" id="PS50106">
    <property type="entry name" value="PDZ"/>
    <property type="match status" value="2"/>
</dbReference>
<feature type="domain" description="PDZ" evidence="9">
    <location>
        <begin position="369"/>
        <end position="461"/>
    </location>
</feature>
<dbReference type="InterPro" id="IPR036034">
    <property type="entry name" value="PDZ_sf"/>
</dbReference>
<evidence type="ECO:0000256" key="1">
    <source>
        <dbReference type="ARBA" id="ARBA00010541"/>
    </source>
</evidence>
<dbReference type="InterPro" id="IPR001478">
    <property type="entry name" value="PDZ"/>
</dbReference>
<dbReference type="PANTHER" id="PTHR43343:SF3">
    <property type="entry name" value="PROTEASE DO-LIKE 8, CHLOROPLASTIC"/>
    <property type="match status" value="1"/>
</dbReference>
<feature type="active site" description="Charge relay system" evidence="7">
    <location>
        <position position="224"/>
    </location>
</feature>
<feature type="domain" description="PDZ" evidence="9">
    <location>
        <begin position="265"/>
        <end position="356"/>
    </location>
</feature>
<gene>
    <name evidence="10" type="ORF">DSCW_41840</name>
</gene>
<dbReference type="Gene3D" id="2.30.42.10">
    <property type="match status" value="2"/>
</dbReference>
<feature type="active site" description="Charge relay system" evidence="7">
    <location>
        <position position="118"/>
    </location>
</feature>
<dbReference type="GO" id="GO:0006508">
    <property type="term" value="P:proteolysis"/>
    <property type="evidence" value="ECO:0007669"/>
    <property type="project" value="UniProtKB-KW"/>
</dbReference>
<dbReference type="InterPro" id="IPR011782">
    <property type="entry name" value="Pept_S1C_Do"/>
</dbReference>
<evidence type="ECO:0000256" key="6">
    <source>
        <dbReference type="ARBA" id="ARBA00022825"/>
    </source>
</evidence>
<evidence type="ECO:0000313" key="11">
    <source>
        <dbReference type="Proteomes" id="UP000427769"/>
    </source>
</evidence>
<dbReference type="Proteomes" id="UP000427769">
    <property type="component" value="Chromosome"/>
</dbReference>
<feature type="binding site" evidence="8">
    <location>
        <position position="148"/>
    </location>
    <ligand>
        <name>substrate</name>
    </ligand>
</feature>
<evidence type="ECO:0000256" key="5">
    <source>
        <dbReference type="ARBA" id="ARBA00022801"/>
    </source>
</evidence>
<keyword evidence="2" id="KW-0645">Protease</keyword>
<dbReference type="Pfam" id="PF13180">
    <property type="entry name" value="PDZ_2"/>
    <property type="match status" value="1"/>
</dbReference>
<feature type="binding site" evidence="8">
    <location>
        <begin position="240"/>
        <end position="244"/>
    </location>
    <ligand>
        <name>substrate</name>
    </ligand>
</feature>
<dbReference type="CDD" id="cd06779">
    <property type="entry name" value="cpPDZ_Deg_HtrA-like"/>
    <property type="match status" value="1"/>
</dbReference>
<dbReference type="SUPFAM" id="SSF50494">
    <property type="entry name" value="Trypsin-like serine proteases"/>
    <property type="match status" value="1"/>
</dbReference>
<keyword evidence="6" id="KW-0720">Serine protease</keyword>
<evidence type="ECO:0000256" key="7">
    <source>
        <dbReference type="PIRSR" id="PIRSR611782-1"/>
    </source>
</evidence>
<feature type="binding site" evidence="8">
    <location>
        <begin position="222"/>
        <end position="224"/>
    </location>
    <ligand>
        <name>substrate</name>
    </ligand>
</feature>
<dbReference type="OrthoDB" id="9758917at2"/>
<dbReference type="InterPro" id="IPR009003">
    <property type="entry name" value="Peptidase_S1_PA"/>
</dbReference>
<dbReference type="Pfam" id="PF13365">
    <property type="entry name" value="Trypsin_2"/>
    <property type="match status" value="1"/>
</dbReference>
<keyword evidence="3" id="KW-0732">Signal</keyword>
<dbReference type="FunFam" id="2.40.10.10:FF:000001">
    <property type="entry name" value="Periplasmic serine protease DegS"/>
    <property type="match status" value="1"/>
</dbReference>
<comment type="similarity">
    <text evidence="1">Belongs to the peptidase S1C family.</text>
</comment>
<name>A0A5K7ZL85_9BACT</name>
<evidence type="ECO:0000259" key="9">
    <source>
        <dbReference type="PROSITE" id="PS50106"/>
    </source>
</evidence>
<organism evidence="10 11">
    <name type="scientific">Desulfosarcina widdelii</name>
    <dbReference type="NCBI Taxonomy" id="947919"/>
    <lineage>
        <taxon>Bacteria</taxon>
        <taxon>Pseudomonadati</taxon>
        <taxon>Thermodesulfobacteriota</taxon>
        <taxon>Desulfobacteria</taxon>
        <taxon>Desulfobacterales</taxon>
        <taxon>Desulfosarcinaceae</taxon>
        <taxon>Desulfosarcina</taxon>
    </lineage>
</organism>
<dbReference type="InterPro" id="IPR001940">
    <property type="entry name" value="Peptidase_S1C"/>
</dbReference>
<dbReference type="NCBIfam" id="TIGR02037">
    <property type="entry name" value="degP_htrA_DO"/>
    <property type="match status" value="1"/>
</dbReference>
<keyword evidence="11" id="KW-1185">Reference proteome</keyword>
<evidence type="ECO:0000256" key="4">
    <source>
        <dbReference type="ARBA" id="ARBA00022737"/>
    </source>
</evidence>
<sequence length="475" mass="52599">MANIDYQINIKTMLKRFFYSLAIIFTLTAQNGFCDISSRENNVVKAVRQNQPAVVNISSEYEIRKNSNPFSGYRMDPMLEKFFRDFFSPEFERREKRTSLGSGVIIDGELGFVLTNNHVIEKATSISVTLNDKREFEAAIVGMDPDSDLAVLKIKSDGTLPSIQMGNSDDIMIGESVIAIGNPFGFSHTVTTGVISAVNRSLKSADRIYHEFIQTDASINPGNSGGPLLNIDGELIGINTAIYAEAQGIGFAIPINRAKRIVSDLIHYGSVVQAWIGLTVQPIDASLSAYLNLENNQAVIVSRVTPGSPAEEAGLKESDVIHSIDDTTISNISDYRLKLKRISSKQTISVGLTRQGKKMNVRVNARPFPIKLAPELTMDQLGIAVADLDTTTRSKYHIAEKKGVLIVKMQRGSYLDRIGVQPGDIIRRIDEESVDNLSDFNAAIVKYRSKYSIVLLIQREGQLYPINAIMRESQW</sequence>
<feature type="binding site" evidence="8">
    <location>
        <position position="60"/>
    </location>
    <ligand>
        <name>substrate</name>
    </ligand>
</feature>
<evidence type="ECO:0000313" key="10">
    <source>
        <dbReference type="EMBL" id="BBO76767.1"/>
    </source>
</evidence>
<keyword evidence="4" id="KW-0677">Repeat</keyword>
<dbReference type="PRINTS" id="PR00834">
    <property type="entry name" value="PROTEASES2C"/>
</dbReference>
<proteinExistence type="inferred from homology"/>
<dbReference type="SUPFAM" id="SSF50156">
    <property type="entry name" value="PDZ domain-like"/>
    <property type="match status" value="2"/>
</dbReference>
<dbReference type="Gene3D" id="2.40.10.120">
    <property type="match status" value="1"/>
</dbReference>
<reference evidence="10 11" key="1">
    <citation type="submission" date="2019-11" db="EMBL/GenBank/DDBJ databases">
        <title>Comparative genomics of hydrocarbon-degrading Desulfosarcina strains.</title>
        <authorList>
            <person name="Watanabe M."/>
            <person name="Kojima H."/>
            <person name="Fukui M."/>
        </authorList>
    </citation>
    <scope>NUCLEOTIDE SEQUENCE [LARGE SCALE GENOMIC DNA]</scope>
    <source>
        <strain evidence="10 11">PP31</strain>
    </source>
</reference>
<evidence type="ECO:0000256" key="2">
    <source>
        <dbReference type="ARBA" id="ARBA00022670"/>
    </source>
</evidence>
<dbReference type="PANTHER" id="PTHR43343">
    <property type="entry name" value="PEPTIDASE S12"/>
    <property type="match status" value="1"/>
</dbReference>
<dbReference type="SMART" id="SM00228">
    <property type="entry name" value="PDZ"/>
    <property type="match status" value="2"/>
</dbReference>
<evidence type="ECO:0000256" key="8">
    <source>
        <dbReference type="PIRSR" id="PIRSR611782-2"/>
    </source>
</evidence>
<dbReference type="GO" id="GO:0004252">
    <property type="term" value="F:serine-type endopeptidase activity"/>
    <property type="evidence" value="ECO:0007669"/>
    <property type="project" value="InterPro"/>
</dbReference>
<feature type="active site" description="Charge relay system" evidence="7">
    <location>
        <position position="148"/>
    </location>
</feature>
<dbReference type="InterPro" id="IPR051201">
    <property type="entry name" value="Chloro_Bact_Ser_Proteases"/>
</dbReference>
<evidence type="ECO:0000256" key="3">
    <source>
        <dbReference type="ARBA" id="ARBA00022729"/>
    </source>
</evidence>
<protein>
    <submittedName>
        <fullName evidence="10">Peptidase</fullName>
    </submittedName>
</protein>
<dbReference type="AlphaFoldDB" id="A0A5K7ZL85"/>
<dbReference type="Pfam" id="PF00595">
    <property type="entry name" value="PDZ"/>
    <property type="match status" value="1"/>
</dbReference>
<accession>A0A5K7ZL85</accession>